<dbReference type="NCBIfam" id="TIGR00250">
    <property type="entry name" value="RNAse_H_YqgF"/>
    <property type="match status" value="1"/>
</dbReference>
<keyword evidence="2 5" id="KW-0690">Ribosome biogenesis</keyword>
<evidence type="ECO:0000256" key="2">
    <source>
        <dbReference type="ARBA" id="ARBA00022517"/>
    </source>
</evidence>
<keyword evidence="4 5" id="KW-0378">Hydrolase</keyword>
<evidence type="ECO:0000256" key="3">
    <source>
        <dbReference type="ARBA" id="ARBA00022722"/>
    </source>
</evidence>
<protein>
    <recommendedName>
        <fullName evidence="5">Putative pre-16S rRNA nuclease</fullName>
        <ecNumber evidence="5">3.1.-.-</ecNumber>
    </recommendedName>
</protein>
<dbReference type="InterPro" id="IPR005227">
    <property type="entry name" value="YqgF"/>
</dbReference>
<keyword evidence="3 5" id="KW-0540">Nuclease</keyword>
<evidence type="ECO:0000313" key="8">
    <source>
        <dbReference type="Proteomes" id="UP000184164"/>
    </source>
</evidence>
<dbReference type="PANTHER" id="PTHR33317">
    <property type="entry name" value="POLYNUCLEOTIDYL TRANSFERASE, RIBONUCLEASE H-LIKE SUPERFAMILY PROTEIN"/>
    <property type="match status" value="1"/>
</dbReference>
<name>A0A1M4VWL9_9BACT</name>
<dbReference type="EMBL" id="FQUM01000002">
    <property type="protein sequence ID" value="SHE73401.1"/>
    <property type="molecule type" value="Genomic_DNA"/>
</dbReference>
<dbReference type="InterPro" id="IPR006641">
    <property type="entry name" value="YqgF/RNaseH-like_dom"/>
</dbReference>
<evidence type="ECO:0000256" key="4">
    <source>
        <dbReference type="ARBA" id="ARBA00022801"/>
    </source>
</evidence>
<dbReference type="SMART" id="SM00732">
    <property type="entry name" value="YqgFc"/>
    <property type="match status" value="1"/>
</dbReference>
<reference evidence="7 8" key="1">
    <citation type="submission" date="2016-11" db="EMBL/GenBank/DDBJ databases">
        <authorList>
            <person name="Jaros S."/>
            <person name="Januszkiewicz K."/>
            <person name="Wedrychowicz H."/>
        </authorList>
    </citation>
    <scope>NUCLEOTIDE SEQUENCE [LARGE SCALE GENOMIC DNA]</scope>
    <source>
        <strain evidence="7 8">DSM 26910</strain>
    </source>
</reference>
<dbReference type="Pfam" id="PF03652">
    <property type="entry name" value="RuvX"/>
    <property type="match status" value="1"/>
</dbReference>
<dbReference type="EC" id="3.1.-.-" evidence="5"/>
<dbReference type="Gene3D" id="3.30.420.140">
    <property type="entry name" value="YqgF/RNase H-like domain"/>
    <property type="match status" value="1"/>
</dbReference>
<evidence type="ECO:0000256" key="5">
    <source>
        <dbReference type="HAMAP-Rule" id="MF_00651"/>
    </source>
</evidence>
<dbReference type="GO" id="GO:0004518">
    <property type="term" value="F:nuclease activity"/>
    <property type="evidence" value="ECO:0007669"/>
    <property type="project" value="UniProtKB-KW"/>
</dbReference>
<dbReference type="GO" id="GO:0000967">
    <property type="term" value="P:rRNA 5'-end processing"/>
    <property type="evidence" value="ECO:0007669"/>
    <property type="project" value="UniProtKB-UniRule"/>
</dbReference>
<dbReference type="GO" id="GO:0016788">
    <property type="term" value="F:hydrolase activity, acting on ester bonds"/>
    <property type="evidence" value="ECO:0007669"/>
    <property type="project" value="UniProtKB-UniRule"/>
</dbReference>
<dbReference type="CDD" id="cd16964">
    <property type="entry name" value="YqgF"/>
    <property type="match status" value="1"/>
</dbReference>
<feature type="domain" description="YqgF/RNase H-like" evidence="6">
    <location>
        <begin position="2"/>
        <end position="100"/>
    </location>
</feature>
<dbReference type="AlphaFoldDB" id="A0A1M4VWL9"/>
<proteinExistence type="inferred from homology"/>
<dbReference type="PANTHER" id="PTHR33317:SF4">
    <property type="entry name" value="POLYNUCLEOTIDYL TRANSFERASE, RIBONUCLEASE H-LIKE SUPERFAMILY PROTEIN"/>
    <property type="match status" value="1"/>
</dbReference>
<dbReference type="SUPFAM" id="SSF53098">
    <property type="entry name" value="Ribonuclease H-like"/>
    <property type="match status" value="1"/>
</dbReference>
<evidence type="ECO:0000259" key="6">
    <source>
        <dbReference type="SMART" id="SM00732"/>
    </source>
</evidence>
<dbReference type="InterPro" id="IPR012337">
    <property type="entry name" value="RNaseH-like_sf"/>
</dbReference>
<dbReference type="OrthoDB" id="9796140at2"/>
<sequence>MGRILAIDYGRKRVGLAVSDPQQIIANKLATVATHTIWDFLQTYFKNEKVDEVVIGYPLQMNNTASEAVVYINPFIKKFKQKYPEIPLEMADERFTSKLAFQTMIDGGVKKAGRRNKAMVDAISATIILQSYMEQKRNRM</sequence>
<keyword evidence="8" id="KW-1185">Reference proteome</keyword>
<accession>A0A1M4VWL9</accession>
<dbReference type="Proteomes" id="UP000184164">
    <property type="component" value="Unassembled WGS sequence"/>
</dbReference>
<comment type="function">
    <text evidence="5">Could be a nuclease involved in processing of the 5'-end of pre-16S rRNA.</text>
</comment>
<dbReference type="RefSeq" id="WP_072999309.1">
    <property type="nucleotide sequence ID" value="NZ_FQUM01000002.1"/>
</dbReference>
<dbReference type="GO" id="GO:0005829">
    <property type="term" value="C:cytosol"/>
    <property type="evidence" value="ECO:0007669"/>
    <property type="project" value="TreeGrafter"/>
</dbReference>
<keyword evidence="1 5" id="KW-0963">Cytoplasm</keyword>
<gene>
    <name evidence="7" type="ORF">SAMN05444274_102237</name>
</gene>
<dbReference type="InterPro" id="IPR037027">
    <property type="entry name" value="YqgF/RNaseH-like_dom_sf"/>
</dbReference>
<dbReference type="STRING" id="1484053.SAMN05444274_102237"/>
<evidence type="ECO:0000313" key="7">
    <source>
        <dbReference type="EMBL" id="SHE73401.1"/>
    </source>
</evidence>
<evidence type="ECO:0000256" key="1">
    <source>
        <dbReference type="ARBA" id="ARBA00022490"/>
    </source>
</evidence>
<comment type="subcellular location">
    <subcellularLocation>
        <location evidence="5">Cytoplasm</location>
    </subcellularLocation>
</comment>
<dbReference type="HAMAP" id="MF_00651">
    <property type="entry name" value="Nuclease_YqgF"/>
    <property type="match status" value="1"/>
</dbReference>
<organism evidence="7 8">
    <name type="scientific">Mariniphaga anaerophila</name>
    <dbReference type="NCBI Taxonomy" id="1484053"/>
    <lineage>
        <taxon>Bacteria</taxon>
        <taxon>Pseudomonadati</taxon>
        <taxon>Bacteroidota</taxon>
        <taxon>Bacteroidia</taxon>
        <taxon>Marinilabiliales</taxon>
        <taxon>Prolixibacteraceae</taxon>
        <taxon>Mariniphaga</taxon>
    </lineage>
</organism>
<comment type="similarity">
    <text evidence="5">Belongs to the YqgF HJR family.</text>
</comment>